<accession>A0A139SQX2</accession>
<dbReference type="Proteomes" id="UP000072660">
    <property type="component" value="Unassembled WGS sequence"/>
</dbReference>
<dbReference type="GO" id="GO:0000287">
    <property type="term" value="F:magnesium ion binding"/>
    <property type="evidence" value="ECO:0007669"/>
    <property type="project" value="InterPro"/>
</dbReference>
<reference evidence="3 4" key="1">
    <citation type="submission" date="2016-02" db="EMBL/GenBank/DDBJ databases">
        <authorList>
            <person name="Wen L."/>
            <person name="He K."/>
            <person name="Yang H."/>
        </authorList>
    </citation>
    <scope>NUCLEOTIDE SEQUENCE [LARGE SCALE GENOMIC DNA]</scope>
    <source>
        <strain evidence="3 4">CV58</strain>
    </source>
</reference>
<dbReference type="AlphaFoldDB" id="A0A139SQX2"/>
<comment type="caution">
    <text evidence="3">The sequence shown here is derived from an EMBL/GenBank/DDBJ whole genome shotgun (WGS) entry which is preliminary data.</text>
</comment>
<keyword evidence="4" id="KW-1185">Reference proteome</keyword>
<keyword evidence="2" id="KW-0460">Magnesium</keyword>
<name>A0A139SQX2_9GAMM</name>
<proteinExistence type="inferred from homology"/>
<dbReference type="OrthoDB" id="7466225at2"/>
<dbReference type="GO" id="GO:0043743">
    <property type="term" value="F:LPPG:FO 2-phospho-L-lactate transferase activity"/>
    <property type="evidence" value="ECO:0007669"/>
    <property type="project" value="InterPro"/>
</dbReference>
<dbReference type="EMBL" id="LSZO01000174">
    <property type="protein sequence ID" value="KXU36948.1"/>
    <property type="molecule type" value="Genomic_DNA"/>
</dbReference>
<dbReference type="RefSeq" id="WP_068391305.1">
    <property type="nucleotide sequence ID" value="NZ_LSZO01000174.1"/>
</dbReference>
<dbReference type="PANTHER" id="PTHR43007:SF1">
    <property type="entry name" value="2-PHOSPHO-L-LACTATE TRANSFERASE"/>
    <property type="match status" value="1"/>
</dbReference>
<dbReference type="Pfam" id="PF01933">
    <property type="entry name" value="CofD"/>
    <property type="match status" value="1"/>
</dbReference>
<evidence type="ECO:0000313" key="4">
    <source>
        <dbReference type="Proteomes" id="UP000072660"/>
    </source>
</evidence>
<evidence type="ECO:0000313" key="3">
    <source>
        <dbReference type="EMBL" id="KXU36948.1"/>
    </source>
</evidence>
<dbReference type="Gene3D" id="3.40.50.10680">
    <property type="entry name" value="CofD-like domains"/>
    <property type="match status" value="1"/>
</dbReference>
<dbReference type="InterPro" id="IPR038136">
    <property type="entry name" value="CofD-like_dom_sf"/>
</dbReference>
<evidence type="ECO:0000256" key="1">
    <source>
        <dbReference type="ARBA" id="ARBA00022679"/>
    </source>
</evidence>
<sequence>MKVCLLAGGVGGARMAQGLAQVLAPRHLTVLVNVGDDEDFHGLRVCPDIDTVLYTLSGQINREQGWGVAGDTQKALSVLKRLEAADSWMSLGDTDLGLHLYRTQQLLAGSSLSTVTDRIRRSFGIGAAVLPITDEPLATRIVTQDGQTLRFQQWFVRERARLKVARIDFAGRAALSEAAERAIKQADLLLFAPSNPWLSIAPMLAVQGVAALIEQSHADKIAISPLIGGKAIKGPLNPLMQDLHCRAGNAGIADFYAGLADILVIDPIDQADCAHIEALGLDPWPLPTRIGEVQQSAQLAQSLLERLERGA</sequence>
<gene>
    <name evidence="3" type="ORF">AXE65_04300</name>
</gene>
<dbReference type="PANTHER" id="PTHR43007">
    <property type="entry name" value="2-PHOSPHO-L-LACTATE TRANSFERASE"/>
    <property type="match status" value="1"/>
</dbReference>
<dbReference type="HAMAP" id="MF_01257">
    <property type="entry name" value="CofD"/>
    <property type="match status" value="1"/>
</dbReference>
<dbReference type="InterPro" id="IPR002882">
    <property type="entry name" value="CofD"/>
</dbReference>
<dbReference type="NCBIfam" id="TIGR01819">
    <property type="entry name" value="F420_cofD"/>
    <property type="match status" value="1"/>
</dbReference>
<dbReference type="SUPFAM" id="SSF142338">
    <property type="entry name" value="CofD-like"/>
    <property type="match status" value="1"/>
</dbReference>
<keyword evidence="1" id="KW-0808">Transferase</keyword>
<dbReference type="Gene3D" id="1.10.8.240">
    <property type="entry name" value="CofD-like domain"/>
    <property type="match status" value="1"/>
</dbReference>
<dbReference type="InterPro" id="IPR010115">
    <property type="entry name" value="FbiA/CofD"/>
</dbReference>
<protein>
    <recommendedName>
        <fullName evidence="5">2-phospho-L-lactate transferase</fullName>
    </recommendedName>
</protein>
<evidence type="ECO:0008006" key="5">
    <source>
        <dbReference type="Google" id="ProtNLM"/>
    </source>
</evidence>
<organism evidence="3 4">
    <name type="scientific">Ventosimonas gracilis</name>
    <dbReference type="NCBI Taxonomy" id="1680762"/>
    <lineage>
        <taxon>Bacteria</taxon>
        <taxon>Pseudomonadati</taxon>
        <taxon>Pseudomonadota</taxon>
        <taxon>Gammaproteobacteria</taxon>
        <taxon>Pseudomonadales</taxon>
        <taxon>Ventosimonadaceae</taxon>
        <taxon>Ventosimonas</taxon>
    </lineage>
</organism>
<evidence type="ECO:0000256" key="2">
    <source>
        <dbReference type="ARBA" id="ARBA00022842"/>
    </source>
</evidence>